<dbReference type="Pfam" id="PF02668">
    <property type="entry name" value="TauD"/>
    <property type="match status" value="1"/>
</dbReference>
<dbReference type="GO" id="GO:0016706">
    <property type="term" value="F:2-oxoglutarate-dependent dioxygenase activity"/>
    <property type="evidence" value="ECO:0007669"/>
    <property type="project" value="UniProtKB-ARBA"/>
</dbReference>
<organism evidence="6 7">
    <name type="scientific">Alkalilimnicola ehrlichii</name>
    <dbReference type="NCBI Taxonomy" id="351052"/>
    <lineage>
        <taxon>Bacteria</taxon>
        <taxon>Pseudomonadati</taxon>
        <taxon>Pseudomonadota</taxon>
        <taxon>Gammaproteobacteria</taxon>
        <taxon>Chromatiales</taxon>
        <taxon>Ectothiorhodospiraceae</taxon>
        <taxon>Alkalilimnicola</taxon>
    </lineage>
</organism>
<evidence type="ECO:0000256" key="2">
    <source>
        <dbReference type="ARBA" id="ARBA00023002"/>
    </source>
</evidence>
<feature type="region of interest" description="Disordered" evidence="4">
    <location>
        <begin position="1"/>
        <end position="24"/>
    </location>
</feature>
<evidence type="ECO:0000313" key="7">
    <source>
        <dbReference type="Proteomes" id="UP000256763"/>
    </source>
</evidence>
<proteinExistence type="predicted"/>
<accession>A0A3E0WXS2</accession>
<dbReference type="EMBL" id="NFZW01000006">
    <property type="protein sequence ID" value="RFA37810.1"/>
    <property type="molecule type" value="Genomic_DNA"/>
</dbReference>
<dbReference type="Gene3D" id="3.60.130.10">
    <property type="entry name" value="Clavaminate synthase-like"/>
    <property type="match status" value="1"/>
</dbReference>
<dbReference type="InterPro" id="IPR003819">
    <property type="entry name" value="TauD/TfdA-like"/>
</dbReference>
<reference evidence="7" key="1">
    <citation type="submission" date="2017-05" db="EMBL/GenBank/DDBJ databases">
        <authorList>
            <person name="Sharma S."/>
            <person name="Sidhu C."/>
            <person name="Pinnaka A.K."/>
        </authorList>
    </citation>
    <scope>NUCLEOTIDE SEQUENCE [LARGE SCALE GENOMIC DNA]</scope>
    <source>
        <strain evidence="7">AK93</strain>
    </source>
</reference>
<dbReference type="GO" id="GO:0017000">
    <property type="term" value="P:antibiotic biosynthetic process"/>
    <property type="evidence" value="ECO:0007669"/>
    <property type="project" value="UniProtKB-KW"/>
</dbReference>
<keyword evidence="3" id="KW-0045">Antibiotic biosynthesis</keyword>
<evidence type="ECO:0000256" key="3">
    <source>
        <dbReference type="ARBA" id="ARBA00023194"/>
    </source>
</evidence>
<evidence type="ECO:0000259" key="5">
    <source>
        <dbReference type="Pfam" id="PF02668"/>
    </source>
</evidence>
<dbReference type="PANTHER" id="PTHR10696">
    <property type="entry name" value="GAMMA-BUTYROBETAINE HYDROXYLASE-RELATED"/>
    <property type="match status" value="1"/>
</dbReference>
<keyword evidence="2" id="KW-0560">Oxidoreductase</keyword>
<evidence type="ECO:0000313" key="6">
    <source>
        <dbReference type="EMBL" id="RFA37810.1"/>
    </source>
</evidence>
<comment type="cofactor">
    <cofactor evidence="1">
        <name>Fe(2+)</name>
        <dbReference type="ChEBI" id="CHEBI:29033"/>
    </cofactor>
</comment>
<dbReference type="Proteomes" id="UP000256763">
    <property type="component" value="Unassembled WGS sequence"/>
</dbReference>
<evidence type="ECO:0000256" key="4">
    <source>
        <dbReference type="SAM" id="MobiDB-lite"/>
    </source>
</evidence>
<protein>
    <recommendedName>
        <fullName evidence="5">TauD/TfdA-like domain-containing protein</fullName>
    </recommendedName>
</protein>
<dbReference type="InterPro" id="IPR050411">
    <property type="entry name" value="AlphaKG_dependent_hydroxylases"/>
</dbReference>
<gene>
    <name evidence="6" type="ORF">CAL65_07640</name>
</gene>
<dbReference type="AlphaFoldDB" id="A0A3E0WXS2"/>
<dbReference type="SUPFAM" id="SSF51197">
    <property type="entry name" value="Clavaminate synthase-like"/>
    <property type="match status" value="1"/>
</dbReference>
<evidence type="ECO:0000256" key="1">
    <source>
        <dbReference type="ARBA" id="ARBA00001954"/>
    </source>
</evidence>
<name>A0A3E0WXS2_9GAMM</name>
<feature type="domain" description="TauD/TfdA-like" evidence="5">
    <location>
        <begin position="63"/>
        <end position="349"/>
    </location>
</feature>
<keyword evidence="7" id="KW-1185">Reference proteome</keyword>
<dbReference type="InterPro" id="IPR042098">
    <property type="entry name" value="TauD-like_sf"/>
</dbReference>
<sequence length="369" mass="40949">MLRNDAPQDMASYVREHRRQTGNPAVKENGMTLRQSRSFLGAVAQARSQAEKPFPFMVEAAGRESLTDYIASAKPMIERLLVEHGAILFRGFAVSEATDFSAALAQLEPNILTYTERSSPRTAVAEKVYTSTDHPAHQKIAMHSEQSYTLNWPCLISFFCRKKAASGGNTPIADNRKILSALSEPLRSKFLEYGVMYRRVYTPGLGIDWRTAFQTEDKATVEAFCESRGISLTWEDDDRLRTTQLRSAFQKHPVTGELVWFNHALFFHVTSLEPGLAEALIDAVGLQNVPTNTCFGNGEAFSADDLALLRGAVDEATVEFDWQGGDILLLDNMLSQHGRDSFTGEREVLTLMAGPYADRAAPLRAPHQG</sequence>
<dbReference type="PANTHER" id="PTHR10696:SF56">
    <property type="entry name" value="TAUD_TFDA-LIKE DOMAIN-CONTAINING PROTEIN"/>
    <property type="match status" value="1"/>
</dbReference>
<comment type="caution">
    <text evidence="6">The sequence shown here is derived from an EMBL/GenBank/DDBJ whole genome shotgun (WGS) entry which is preliminary data.</text>
</comment>